<proteinExistence type="predicted"/>
<gene>
    <name evidence="2" type="ORF">ACFP7A_09030</name>
</gene>
<comment type="caution">
    <text evidence="2">The sequence shown here is derived from an EMBL/GenBank/DDBJ whole genome shotgun (WGS) entry which is preliminary data.</text>
</comment>
<dbReference type="Proteomes" id="UP001596267">
    <property type="component" value="Unassembled WGS sequence"/>
</dbReference>
<dbReference type="EMBL" id="JBHSTQ010000008">
    <property type="protein sequence ID" value="MFC6386746.1"/>
    <property type="molecule type" value="Genomic_DNA"/>
</dbReference>
<keyword evidence="3" id="KW-1185">Reference proteome</keyword>
<keyword evidence="1" id="KW-0812">Transmembrane</keyword>
<dbReference type="RefSeq" id="WP_253054769.1">
    <property type="nucleotide sequence ID" value="NZ_JAMXWN010000008.1"/>
</dbReference>
<organism evidence="2 3">
    <name type="scientific">Sporolactobacillus kofuensis</name>
    <dbReference type="NCBI Taxonomy" id="269672"/>
    <lineage>
        <taxon>Bacteria</taxon>
        <taxon>Bacillati</taxon>
        <taxon>Bacillota</taxon>
        <taxon>Bacilli</taxon>
        <taxon>Bacillales</taxon>
        <taxon>Sporolactobacillaceae</taxon>
        <taxon>Sporolactobacillus</taxon>
    </lineage>
</organism>
<reference evidence="3" key="1">
    <citation type="journal article" date="2019" name="Int. J. Syst. Evol. Microbiol.">
        <title>The Global Catalogue of Microorganisms (GCM) 10K type strain sequencing project: providing services to taxonomists for standard genome sequencing and annotation.</title>
        <authorList>
            <consortium name="The Broad Institute Genomics Platform"/>
            <consortium name="The Broad Institute Genome Sequencing Center for Infectious Disease"/>
            <person name="Wu L."/>
            <person name="Ma J."/>
        </authorList>
    </citation>
    <scope>NUCLEOTIDE SEQUENCE [LARGE SCALE GENOMIC DNA]</scope>
    <source>
        <strain evidence="3">CCUG 42001</strain>
    </source>
</reference>
<keyword evidence="1" id="KW-0472">Membrane</keyword>
<sequence>MTEIKYNLCLIFAFALLVLFIVNIFMMITRFIKRIGSKPYKKNSLPFLITTGISFILLIVFTYNWQYNLNFLPRTDFHTQYPSPTKAYTVTLYYESNGLADDTVLGILRDNSQKKERAIYYAMKKTPQVKWTAKDKVLIGSHKFDVRKHNQIYDYRHDKD</sequence>
<keyword evidence="1" id="KW-1133">Transmembrane helix</keyword>
<protein>
    <submittedName>
        <fullName evidence="2">DUF5412 family protein</fullName>
    </submittedName>
</protein>
<evidence type="ECO:0000256" key="1">
    <source>
        <dbReference type="SAM" id="Phobius"/>
    </source>
</evidence>
<feature type="transmembrane region" description="Helical" evidence="1">
    <location>
        <begin position="12"/>
        <end position="32"/>
    </location>
</feature>
<evidence type="ECO:0000313" key="2">
    <source>
        <dbReference type="EMBL" id="MFC6386746.1"/>
    </source>
</evidence>
<dbReference type="Pfam" id="PF17428">
    <property type="entry name" value="DUF5412"/>
    <property type="match status" value="1"/>
</dbReference>
<accession>A0ABW1WDT4</accession>
<name>A0ABW1WDT4_9BACL</name>
<feature type="transmembrane region" description="Helical" evidence="1">
    <location>
        <begin position="44"/>
        <end position="65"/>
    </location>
</feature>
<evidence type="ECO:0000313" key="3">
    <source>
        <dbReference type="Proteomes" id="UP001596267"/>
    </source>
</evidence>
<dbReference type="InterPro" id="IPR035406">
    <property type="entry name" value="DUF5412"/>
</dbReference>